<evidence type="ECO:0000259" key="1">
    <source>
        <dbReference type="Pfam" id="PF21788"/>
    </source>
</evidence>
<feature type="domain" description="Transposable element P transposase-like GTP-binding insertion" evidence="1">
    <location>
        <begin position="116"/>
        <end position="220"/>
    </location>
</feature>
<evidence type="ECO:0000313" key="3">
    <source>
        <dbReference type="Proteomes" id="UP000054359"/>
    </source>
</evidence>
<accession>A0A087U6D3</accession>
<dbReference type="InterPro" id="IPR048366">
    <property type="entry name" value="TNP-like_GBD"/>
</dbReference>
<keyword evidence="3" id="KW-1185">Reference proteome</keyword>
<feature type="non-terminal residue" evidence="2">
    <location>
        <position position="583"/>
    </location>
</feature>
<sequence>MRSSFDEMHIASKLCYDSKLDQILGPFQKVQFFLIRGPISQWKQPIFFDFNTPMKQELLFSLIRHIQSSGVEVKATVSDLGGSSTLWKELQISINSSEFPNPVLQTKKIWVFADLAHCLKLLRNHFLDKGFILEDGTVLNVDIIKEVLNRDSGEIKLCHKLKPNYLMVKGNERQKVAPAKTLFSRTTAKGILHLTGNQKASDFFELIDSFFDIMNSTKPYPPSDKILKAAFGLNEHHEKQIQVLELMKKVIGGLRVQGKSNMLPFQKGIIISINSLFGLHQDLKSSYDVKYILTSRLTQDALESLFSQIRGLGRFNDHPSPSEVIRRLKQLILANKLPKLSSKVCTTKESRNIDSYLTSELLEMALKTEEEDAFPLNTIDDLDLDFIEEPSPMAWELELNSARQFSTAEKEALTYVAGYIAYRVRDKDPSLGTISKNSADEPIFNSEWIKLLSLGGLTTPSHSWMNTVYEFEKIFCAVHEKVLRPIFIEKIPFLHPNGFQRMKLQQDKGTNHTSKSTIAFFEKVKPDTDIACIHFKSIPAKSPDVSPMDYCVFGLLKRALFKSTLRTIGGLLKIVEEDGSRYP</sequence>
<evidence type="ECO:0000313" key="2">
    <source>
        <dbReference type="EMBL" id="KFM72922.1"/>
    </source>
</evidence>
<dbReference type="Gene3D" id="3.30.420.10">
    <property type="entry name" value="Ribonuclease H-like superfamily/Ribonuclease H"/>
    <property type="match status" value="1"/>
</dbReference>
<dbReference type="AlphaFoldDB" id="A0A087U6D3"/>
<dbReference type="Proteomes" id="UP000054359">
    <property type="component" value="Unassembled WGS sequence"/>
</dbReference>
<reference evidence="2 3" key="1">
    <citation type="submission" date="2013-11" db="EMBL/GenBank/DDBJ databases">
        <title>Genome sequencing of Stegodyphus mimosarum.</title>
        <authorList>
            <person name="Bechsgaard J."/>
        </authorList>
    </citation>
    <scope>NUCLEOTIDE SEQUENCE [LARGE SCALE GENOMIC DNA]</scope>
</reference>
<dbReference type="InterPro" id="IPR036397">
    <property type="entry name" value="RNaseH_sf"/>
</dbReference>
<proteinExistence type="predicted"/>
<organism evidence="2 3">
    <name type="scientific">Stegodyphus mimosarum</name>
    <name type="common">African social velvet spider</name>
    <dbReference type="NCBI Taxonomy" id="407821"/>
    <lineage>
        <taxon>Eukaryota</taxon>
        <taxon>Metazoa</taxon>
        <taxon>Ecdysozoa</taxon>
        <taxon>Arthropoda</taxon>
        <taxon>Chelicerata</taxon>
        <taxon>Arachnida</taxon>
        <taxon>Araneae</taxon>
        <taxon>Araneomorphae</taxon>
        <taxon>Entelegynae</taxon>
        <taxon>Eresoidea</taxon>
        <taxon>Eresidae</taxon>
        <taxon>Stegodyphus</taxon>
    </lineage>
</organism>
<gene>
    <name evidence="2" type="ORF">X975_12819</name>
</gene>
<name>A0A087U6D3_STEMI</name>
<dbReference type="Pfam" id="PF21788">
    <property type="entry name" value="TNP-like_GBD"/>
    <property type="match status" value="1"/>
</dbReference>
<protein>
    <submittedName>
        <fullName evidence="2">Transposable element P transposase</fullName>
    </submittedName>
</protein>
<dbReference type="STRING" id="407821.A0A087U6D3"/>
<dbReference type="OMA" id="MHIASKL"/>
<dbReference type="GO" id="GO:0003676">
    <property type="term" value="F:nucleic acid binding"/>
    <property type="evidence" value="ECO:0007669"/>
    <property type="project" value="InterPro"/>
</dbReference>
<dbReference type="EMBL" id="KK118417">
    <property type="protein sequence ID" value="KFM72922.1"/>
    <property type="molecule type" value="Genomic_DNA"/>
</dbReference>
<dbReference type="OrthoDB" id="6627680at2759"/>